<proteinExistence type="inferred from homology"/>
<feature type="chain" id="PRO_5045393240" evidence="13">
    <location>
        <begin position="27"/>
        <end position="885"/>
    </location>
</feature>
<evidence type="ECO:0000259" key="14">
    <source>
        <dbReference type="Pfam" id="PF02225"/>
    </source>
</evidence>
<keyword evidence="4" id="KW-0964">Secreted</keyword>
<dbReference type="InterPro" id="IPR046450">
    <property type="entry name" value="PA_dom_sf"/>
</dbReference>
<feature type="domain" description="PA" evidence="14">
    <location>
        <begin position="456"/>
        <end position="551"/>
    </location>
</feature>
<dbReference type="EMBL" id="BAABHA010000006">
    <property type="protein sequence ID" value="GAA4382319.1"/>
    <property type="molecule type" value="Genomic_DNA"/>
</dbReference>
<organism evidence="17 18">
    <name type="scientific">Hymenobacter koreensis</name>
    <dbReference type="NCBI Taxonomy" id="1084523"/>
    <lineage>
        <taxon>Bacteria</taxon>
        <taxon>Pseudomonadati</taxon>
        <taxon>Bacteroidota</taxon>
        <taxon>Cytophagia</taxon>
        <taxon>Cytophagales</taxon>
        <taxon>Hymenobacteraceae</taxon>
        <taxon>Hymenobacter</taxon>
    </lineage>
</organism>
<evidence type="ECO:0000256" key="5">
    <source>
        <dbReference type="ARBA" id="ARBA00022670"/>
    </source>
</evidence>
<protein>
    <submittedName>
        <fullName evidence="17">T9SS-dependent M36 family metallopeptidase</fullName>
    </submittedName>
</protein>
<dbReference type="CDD" id="cd09596">
    <property type="entry name" value="M36"/>
    <property type="match status" value="1"/>
</dbReference>
<dbReference type="InterPro" id="IPR026444">
    <property type="entry name" value="Secre_tail"/>
</dbReference>
<evidence type="ECO:0000256" key="4">
    <source>
        <dbReference type="ARBA" id="ARBA00022525"/>
    </source>
</evidence>
<evidence type="ECO:0000259" key="15">
    <source>
        <dbReference type="Pfam" id="PF07504"/>
    </source>
</evidence>
<dbReference type="SUPFAM" id="SSF52025">
    <property type="entry name" value="PA domain"/>
    <property type="match status" value="1"/>
</dbReference>
<dbReference type="InterPro" id="IPR027268">
    <property type="entry name" value="Peptidase_M4/M1_CTD_sf"/>
</dbReference>
<comment type="subcellular location">
    <subcellularLocation>
        <location evidence="2">Secreted</location>
    </subcellularLocation>
</comment>
<dbReference type="CDD" id="cd04818">
    <property type="entry name" value="PA_subtilisin_1"/>
    <property type="match status" value="1"/>
</dbReference>
<gene>
    <name evidence="17" type="ORF">GCM10023186_22450</name>
</gene>
<evidence type="ECO:0000256" key="13">
    <source>
        <dbReference type="SAM" id="SignalP"/>
    </source>
</evidence>
<keyword evidence="18" id="KW-1185">Reference proteome</keyword>
<feature type="signal peptide" evidence="13">
    <location>
        <begin position="1"/>
        <end position="26"/>
    </location>
</feature>
<dbReference type="PANTHER" id="PTHR33478">
    <property type="entry name" value="EXTRACELLULAR METALLOPROTEINASE MEP"/>
    <property type="match status" value="1"/>
</dbReference>
<comment type="cofactor">
    <cofactor evidence="1">
        <name>Zn(2+)</name>
        <dbReference type="ChEBI" id="CHEBI:29105"/>
    </cofactor>
</comment>
<comment type="caution">
    <text evidence="17">The sequence shown here is derived from an EMBL/GenBank/DDBJ whole genome shotgun (WGS) entry which is preliminary data.</text>
</comment>
<evidence type="ECO:0000256" key="3">
    <source>
        <dbReference type="ARBA" id="ARBA00006006"/>
    </source>
</evidence>
<evidence type="ECO:0000256" key="8">
    <source>
        <dbReference type="ARBA" id="ARBA00022801"/>
    </source>
</evidence>
<evidence type="ECO:0000256" key="1">
    <source>
        <dbReference type="ARBA" id="ARBA00001947"/>
    </source>
</evidence>
<dbReference type="InterPro" id="IPR011096">
    <property type="entry name" value="FTP_domain"/>
</dbReference>
<dbReference type="Pfam" id="PF18962">
    <property type="entry name" value="Por_Secre_tail"/>
    <property type="match status" value="1"/>
</dbReference>
<evidence type="ECO:0000313" key="18">
    <source>
        <dbReference type="Proteomes" id="UP001500454"/>
    </source>
</evidence>
<keyword evidence="8" id="KW-0378">Hydrolase</keyword>
<keyword evidence="9" id="KW-0862">Zinc</keyword>
<evidence type="ECO:0000313" key="17">
    <source>
        <dbReference type="EMBL" id="GAA4382319.1"/>
    </source>
</evidence>
<keyword evidence="10" id="KW-0482">Metalloprotease</keyword>
<dbReference type="InterPro" id="IPR050371">
    <property type="entry name" value="Fungal_virulence_M36"/>
</dbReference>
<feature type="region of interest" description="Disordered" evidence="12">
    <location>
        <begin position="308"/>
        <end position="327"/>
    </location>
</feature>
<dbReference type="Pfam" id="PF02128">
    <property type="entry name" value="Peptidase_M36"/>
    <property type="match status" value="1"/>
</dbReference>
<feature type="compositionally biased region" description="Polar residues" evidence="12">
    <location>
        <begin position="312"/>
        <end position="321"/>
    </location>
</feature>
<evidence type="ECO:0000256" key="9">
    <source>
        <dbReference type="ARBA" id="ARBA00022833"/>
    </source>
</evidence>
<evidence type="ECO:0000259" key="16">
    <source>
        <dbReference type="Pfam" id="PF18962"/>
    </source>
</evidence>
<keyword evidence="6" id="KW-0479">Metal-binding</keyword>
<evidence type="ECO:0000256" key="6">
    <source>
        <dbReference type="ARBA" id="ARBA00022723"/>
    </source>
</evidence>
<dbReference type="PANTHER" id="PTHR33478:SF1">
    <property type="entry name" value="EXTRACELLULAR METALLOPROTEINASE MEP"/>
    <property type="match status" value="1"/>
</dbReference>
<feature type="domain" description="Secretion system C-terminal sorting" evidence="16">
    <location>
        <begin position="806"/>
        <end position="883"/>
    </location>
</feature>
<keyword evidence="11" id="KW-0865">Zymogen</keyword>
<evidence type="ECO:0000256" key="12">
    <source>
        <dbReference type="SAM" id="MobiDB-lite"/>
    </source>
</evidence>
<dbReference type="InterPro" id="IPR001842">
    <property type="entry name" value="Peptidase_M36"/>
</dbReference>
<evidence type="ECO:0000256" key="7">
    <source>
        <dbReference type="ARBA" id="ARBA00022729"/>
    </source>
</evidence>
<dbReference type="InterPro" id="IPR003137">
    <property type="entry name" value="PA_domain"/>
</dbReference>
<comment type="similarity">
    <text evidence="3">Belongs to the peptidase M36 family.</text>
</comment>
<reference evidence="18" key="1">
    <citation type="journal article" date="2019" name="Int. J. Syst. Evol. Microbiol.">
        <title>The Global Catalogue of Microorganisms (GCM) 10K type strain sequencing project: providing services to taxonomists for standard genome sequencing and annotation.</title>
        <authorList>
            <consortium name="The Broad Institute Genomics Platform"/>
            <consortium name="The Broad Institute Genome Sequencing Center for Infectious Disease"/>
            <person name="Wu L."/>
            <person name="Ma J."/>
        </authorList>
    </citation>
    <scope>NUCLEOTIDE SEQUENCE [LARGE SCALE GENOMIC DNA]</scope>
    <source>
        <strain evidence="18">JCM 17924</strain>
    </source>
</reference>
<dbReference type="RefSeq" id="WP_345224228.1">
    <property type="nucleotide sequence ID" value="NZ_BAABHA010000006.1"/>
</dbReference>
<dbReference type="NCBIfam" id="TIGR04183">
    <property type="entry name" value="Por_Secre_tail"/>
    <property type="match status" value="1"/>
</dbReference>
<dbReference type="Pfam" id="PF07504">
    <property type="entry name" value="FTP"/>
    <property type="match status" value="1"/>
</dbReference>
<keyword evidence="5" id="KW-0645">Protease</keyword>
<dbReference type="Gene3D" id="3.50.30.30">
    <property type="match status" value="1"/>
</dbReference>
<evidence type="ECO:0000256" key="10">
    <source>
        <dbReference type="ARBA" id="ARBA00023049"/>
    </source>
</evidence>
<dbReference type="Pfam" id="PF02225">
    <property type="entry name" value="PA"/>
    <property type="match status" value="1"/>
</dbReference>
<dbReference type="Proteomes" id="UP001500454">
    <property type="component" value="Unassembled WGS sequence"/>
</dbReference>
<dbReference type="Gene3D" id="1.10.390.10">
    <property type="entry name" value="Neutral Protease Domain 2"/>
    <property type="match status" value="1"/>
</dbReference>
<accession>A0ABP8IZW4</accession>
<evidence type="ECO:0000256" key="11">
    <source>
        <dbReference type="ARBA" id="ARBA00023145"/>
    </source>
</evidence>
<keyword evidence="7 13" id="KW-0732">Signal</keyword>
<name>A0ABP8IZW4_9BACT</name>
<dbReference type="SUPFAM" id="SSF55486">
    <property type="entry name" value="Metalloproteases ('zincins'), catalytic domain"/>
    <property type="match status" value="1"/>
</dbReference>
<dbReference type="Gene3D" id="3.10.170.10">
    <property type="match status" value="2"/>
</dbReference>
<evidence type="ECO:0000256" key="2">
    <source>
        <dbReference type="ARBA" id="ARBA00004613"/>
    </source>
</evidence>
<feature type="domain" description="FTP" evidence="15">
    <location>
        <begin position="58"/>
        <end position="105"/>
    </location>
</feature>
<sequence length="885" mass="93451">MTYSFTQYGRSLVVAAALTVPTLGLAQSPAPLTQAISHLSAQRAKFGLTEADLANPAVTSQYTDSHNGVTHVYLRQRVLGIEVYGAVADVHLDRNGRVTLAHSSFVGQAAQAARTVAPTLTPEQAVSAAARALNMPPPMGLQRQGEGSITAGLRFNDAGISLEPIRVKLMYLPRPDGTLALVWDVELYTKTADHYWSARVDAQNGTLLDKVDLVDHELVSFAQRGQRMADLLGATAALTVGDEQRPNVPNTYNSFALGVESPLHGVQSFVSNPADAVASPFGWHDINGTAGAEYTYTRGNNVHAYEDANADNLPTTPSNSPDGGATLEFNDAYLPTGTPLQNRRAATTNLFVWNNLMHDVMARHGFTEQAGAFRTTNYSGLGLGNDEVQAEAQDGGGFDNANFGTPVDGQRPRMQMYRWQQPGVRPITVTAPSPATYNATDVLGVFGPDLLASGPVSGNLVVVNDGSANGARGCGTLLNAAAISNNIALISRSRKCAYIDQVLNAQAAGARAVIIADSVTSTAFPQIFSSSPLVSQVTIPILGVTKATGDVLRASVAANPVTLRLARNSQRDGDFDNGIIAHEYGHGISNRLTGGPGQAGCVPGSINGLATEGMGEGWSDFFGLWMTTPTRSDGTTARGIGNYATYQPTTGAGIRFQPYSTNFSINNHTYAKVGIAPHTATHAIGEIWAATLWDLNWALIDRYGYNANLYAATGGNNICLQLVLDGCKLQPCVPGFLDGRNAILKADSLNNNAANSALIWQVFARRGMGFSAVQGSSRVINDQVAAFDLPTVLSTKARLSAESLALFPNPAEDRVTVRMAAGSQTPVLVELVNLLGQVVQSTTASAALLQRDGVELNTANVAAGAYVVRLTGSTGTASQKLMVQH</sequence>